<dbReference type="OrthoDB" id="119700at2"/>
<dbReference type="STRING" id="37752.IW18_21365"/>
<protein>
    <recommendedName>
        <fullName evidence="5">DUF3861 domain-containing protein</fullName>
    </recommendedName>
</protein>
<dbReference type="InterPro" id="IPR024476">
    <property type="entry name" value="DUF3861"/>
</dbReference>
<gene>
    <name evidence="2" type="ORF">B0A73_16090</name>
    <name evidence="1" type="ORF">IW18_21365</name>
</gene>
<reference evidence="1 3" key="1">
    <citation type="submission" date="2015-01" db="EMBL/GenBank/DDBJ databases">
        <title>Genome of Flavobacterium hibernum DSM 12611.</title>
        <authorList>
            <person name="Stropko S.J."/>
            <person name="Pipes S.E."/>
            <person name="Newman J.D."/>
        </authorList>
    </citation>
    <scope>NUCLEOTIDE SEQUENCE [LARGE SCALE GENOMIC DNA]</scope>
    <source>
        <strain evidence="1 3">DSM 12611</strain>
    </source>
</reference>
<reference evidence="2 4" key="2">
    <citation type="submission" date="2016-11" db="EMBL/GenBank/DDBJ databases">
        <title>Whole genomes of Flavobacteriaceae.</title>
        <authorList>
            <person name="Stine C."/>
            <person name="Li C."/>
            <person name="Tadesse D."/>
        </authorList>
    </citation>
    <scope>NUCLEOTIDE SEQUENCE [LARGE SCALE GENOMIC DNA]</scope>
    <source>
        <strain evidence="2 4">ATCC 51468</strain>
    </source>
</reference>
<dbReference type="RefSeq" id="WP_041520225.1">
    <property type="nucleotide sequence ID" value="NZ_JPRK01000023.1"/>
</dbReference>
<sequence>MEKRSNKYYLTLSLKQYANGETTPAKELGIEFDNHDEIFSIIERIKEKNLFDNDQEATQFALGLKLFGEIKLKHRKNPLFDELNEVFPVFMKKLKSM</sequence>
<dbReference type="EMBL" id="JPRK01000023">
    <property type="protein sequence ID" value="KIO50869.1"/>
    <property type="molecule type" value="Genomic_DNA"/>
</dbReference>
<dbReference type="Proteomes" id="UP000032061">
    <property type="component" value="Unassembled WGS sequence"/>
</dbReference>
<comment type="caution">
    <text evidence="1">The sequence shown here is derived from an EMBL/GenBank/DDBJ whole genome shotgun (WGS) entry which is preliminary data.</text>
</comment>
<dbReference type="EMBL" id="MUGX01000021">
    <property type="protein sequence ID" value="OXA85750.1"/>
    <property type="molecule type" value="Genomic_DNA"/>
</dbReference>
<dbReference type="Pfam" id="PF12977">
    <property type="entry name" value="DUF3861"/>
    <property type="match status" value="1"/>
</dbReference>
<evidence type="ECO:0000313" key="2">
    <source>
        <dbReference type="EMBL" id="OXA85750.1"/>
    </source>
</evidence>
<proteinExistence type="predicted"/>
<evidence type="ECO:0008006" key="5">
    <source>
        <dbReference type="Google" id="ProtNLM"/>
    </source>
</evidence>
<evidence type="ECO:0000313" key="3">
    <source>
        <dbReference type="Proteomes" id="UP000032061"/>
    </source>
</evidence>
<accession>A0A0D0EDM6</accession>
<dbReference type="InterPro" id="IPR038194">
    <property type="entry name" value="DUF3861_sf"/>
</dbReference>
<evidence type="ECO:0000313" key="1">
    <source>
        <dbReference type="EMBL" id="KIO50869.1"/>
    </source>
</evidence>
<dbReference type="AlphaFoldDB" id="A0A0D0EDM6"/>
<dbReference type="Gene3D" id="3.10.20.850">
    <property type="entry name" value="Protein of unknown function DUF3861"/>
    <property type="match status" value="1"/>
</dbReference>
<organism evidence="1 3">
    <name type="scientific">Flavobacterium hibernum</name>
    <dbReference type="NCBI Taxonomy" id="37752"/>
    <lineage>
        <taxon>Bacteria</taxon>
        <taxon>Pseudomonadati</taxon>
        <taxon>Bacteroidota</taxon>
        <taxon>Flavobacteriia</taxon>
        <taxon>Flavobacteriales</taxon>
        <taxon>Flavobacteriaceae</taxon>
        <taxon>Flavobacterium</taxon>
    </lineage>
</organism>
<dbReference type="Proteomes" id="UP000198302">
    <property type="component" value="Unassembled WGS sequence"/>
</dbReference>
<name>A0A0D0EDM6_9FLAO</name>
<keyword evidence="4" id="KW-1185">Reference proteome</keyword>
<evidence type="ECO:0000313" key="4">
    <source>
        <dbReference type="Proteomes" id="UP000198302"/>
    </source>
</evidence>